<evidence type="ECO:0000256" key="8">
    <source>
        <dbReference type="ARBA" id="ARBA00023242"/>
    </source>
</evidence>
<protein>
    <recommendedName>
        <fullName evidence="9">Nuclear receptor domain-containing protein</fullName>
    </recommendedName>
</protein>
<dbReference type="GO" id="GO:0004879">
    <property type="term" value="F:nuclear receptor activity"/>
    <property type="evidence" value="ECO:0007669"/>
    <property type="project" value="TreeGrafter"/>
</dbReference>
<evidence type="ECO:0000259" key="9">
    <source>
        <dbReference type="PROSITE" id="PS51030"/>
    </source>
</evidence>
<keyword evidence="7" id="KW-0675">Receptor</keyword>
<keyword evidence="2" id="KW-0863">Zinc-finger</keyword>
<dbReference type="GO" id="GO:0045944">
    <property type="term" value="P:positive regulation of transcription by RNA polymerase II"/>
    <property type="evidence" value="ECO:0007669"/>
    <property type="project" value="TreeGrafter"/>
</dbReference>
<evidence type="ECO:0000256" key="1">
    <source>
        <dbReference type="ARBA" id="ARBA00022723"/>
    </source>
</evidence>
<keyword evidence="6" id="KW-0804">Transcription</keyword>
<dbReference type="GO" id="GO:0030154">
    <property type="term" value="P:cell differentiation"/>
    <property type="evidence" value="ECO:0007669"/>
    <property type="project" value="TreeGrafter"/>
</dbReference>
<evidence type="ECO:0000256" key="4">
    <source>
        <dbReference type="ARBA" id="ARBA00023015"/>
    </source>
</evidence>
<dbReference type="PANTHER" id="PTHR24082:SF283">
    <property type="entry name" value="NUCLEAR HORMONE RECEPTOR HR96"/>
    <property type="match status" value="1"/>
</dbReference>
<dbReference type="InterPro" id="IPR013088">
    <property type="entry name" value="Znf_NHR/GATA"/>
</dbReference>
<dbReference type="SUPFAM" id="SSF57716">
    <property type="entry name" value="Glucocorticoid receptor-like (DNA-binding domain)"/>
    <property type="match status" value="1"/>
</dbReference>
<dbReference type="Pfam" id="PF00105">
    <property type="entry name" value="zf-C4"/>
    <property type="match status" value="1"/>
</dbReference>
<keyword evidence="11" id="KW-1185">Reference proteome</keyword>
<evidence type="ECO:0000313" key="11">
    <source>
        <dbReference type="Proteomes" id="UP000728032"/>
    </source>
</evidence>
<name>A0A7R9MMR3_9ACAR</name>
<evidence type="ECO:0000313" key="10">
    <source>
        <dbReference type="EMBL" id="CAD7662241.1"/>
    </source>
</evidence>
<dbReference type="EMBL" id="CAJPVJ010026906">
    <property type="protein sequence ID" value="CAG2179377.1"/>
    <property type="molecule type" value="Genomic_DNA"/>
</dbReference>
<dbReference type="PANTHER" id="PTHR24082">
    <property type="entry name" value="NUCLEAR HORMONE RECEPTOR"/>
    <property type="match status" value="1"/>
</dbReference>
<dbReference type="EMBL" id="OC941731">
    <property type="protein sequence ID" value="CAD7662241.1"/>
    <property type="molecule type" value="Genomic_DNA"/>
</dbReference>
<dbReference type="GO" id="GO:0000122">
    <property type="term" value="P:negative regulation of transcription by RNA polymerase II"/>
    <property type="evidence" value="ECO:0007669"/>
    <property type="project" value="TreeGrafter"/>
</dbReference>
<evidence type="ECO:0000256" key="7">
    <source>
        <dbReference type="ARBA" id="ARBA00023170"/>
    </source>
</evidence>
<dbReference type="OrthoDB" id="6355676at2759"/>
<dbReference type="Gene3D" id="3.30.50.10">
    <property type="entry name" value="Erythroid Transcription Factor GATA-1, subunit A"/>
    <property type="match status" value="1"/>
</dbReference>
<dbReference type="GO" id="GO:0008270">
    <property type="term" value="F:zinc ion binding"/>
    <property type="evidence" value="ECO:0007669"/>
    <property type="project" value="UniProtKB-KW"/>
</dbReference>
<keyword evidence="3" id="KW-0862">Zinc</keyword>
<dbReference type="Proteomes" id="UP000728032">
    <property type="component" value="Unassembled WGS sequence"/>
</dbReference>
<gene>
    <name evidence="10" type="ORF">ONB1V03_LOCUS18801</name>
</gene>
<evidence type="ECO:0000256" key="6">
    <source>
        <dbReference type="ARBA" id="ARBA00023163"/>
    </source>
</evidence>
<reference evidence="10" key="1">
    <citation type="submission" date="2020-11" db="EMBL/GenBank/DDBJ databases">
        <authorList>
            <person name="Tran Van P."/>
        </authorList>
    </citation>
    <scope>NUCLEOTIDE SEQUENCE</scope>
</reference>
<feature type="domain" description="Nuclear receptor" evidence="9">
    <location>
        <begin position="7"/>
        <end position="78"/>
    </location>
</feature>
<dbReference type="PROSITE" id="PS51030">
    <property type="entry name" value="NUCLEAR_REC_DBD_2"/>
    <property type="match status" value="1"/>
</dbReference>
<evidence type="ECO:0000256" key="5">
    <source>
        <dbReference type="ARBA" id="ARBA00023125"/>
    </source>
</evidence>
<dbReference type="InterPro" id="IPR050234">
    <property type="entry name" value="Nuclear_hormone_rcpt_NR1"/>
</dbReference>
<evidence type="ECO:0000256" key="3">
    <source>
        <dbReference type="ARBA" id="ARBA00022833"/>
    </source>
</evidence>
<sequence length="78" mass="9132">MTDKETNKICLVCGDKAIGTNFNVITCESCKVLFRRNALHYDKFKCQFGDNCKIDVLRRRFCKKCRLKKCFEVGMKKV</sequence>
<evidence type="ECO:0000256" key="2">
    <source>
        <dbReference type="ARBA" id="ARBA00022771"/>
    </source>
</evidence>
<dbReference type="InterPro" id="IPR001628">
    <property type="entry name" value="Znf_hrmn_rcpt"/>
</dbReference>
<feature type="non-terminal residue" evidence="10">
    <location>
        <position position="78"/>
    </location>
</feature>
<proteinExistence type="predicted"/>
<dbReference type="AlphaFoldDB" id="A0A7R9MMR3"/>
<keyword evidence="5" id="KW-0238">DNA-binding</keyword>
<dbReference type="PRINTS" id="PR00047">
    <property type="entry name" value="STROIDFINGER"/>
</dbReference>
<dbReference type="GO" id="GO:0000978">
    <property type="term" value="F:RNA polymerase II cis-regulatory region sequence-specific DNA binding"/>
    <property type="evidence" value="ECO:0007669"/>
    <property type="project" value="TreeGrafter"/>
</dbReference>
<accession>A0A7R9MMR3</accession>
<keyword evidence="1" id="KW-0479">Metal-binding</keyword>
<dbReference type="SMART" id="SM00399">
    <property type="entry name" value="ZnF_C4"/>
    <property type="match status" value="1"/>
</dbReference>
<keyword evidence="8" id="KW-0539">Nucleus</keyword>
<keyword evidence="4" id="KW-0805">Transcription regulation</keyword>
<organism evidence="10">
    <name type="scientific">Oppiella nova</name>
    <dbReference type="NCBI Taxonomy" id="334625"/>
    <lineage>
        <taxon>Eukaryota</taxon>
        <taxon>Metazoa</taxon>
        <taxon>Ecdysozoa</taxon>
        <taxon>Arthropoda</taxon>
        <taxon>Chelicerata</taxon>
        <taxon>Arachnida</taxon>
        <taxon>Acari</taxon>
        <taxon>Acariformes</taxon>
        <taxon>Sarcoptiformes</taxon>
        <taxon>Oribatida</taxon>
        <taxon>Brachypylina</taxon>
        <taxon>Oppioidea</taxon>
        <taxon>Oppiidae</taxon>
        <taxon>Oppiella</taxon>
    </lineage>
</organism>